<evidence type="ECO:0008006" key="4">
    <source>
        <dbReference type="Google" id="ProtNLM"/>
    </source>
</evidence>
<organism evidence="2 3">
    <name type="scientific">Discina gigas</name>
    <dbReference type="NCBI Taxonomy" id="1032678"/>
    <lineage>
        <taxon>Eukaryota</taxon>
        <taxon>Fungi</taxon>
        <taxon>Dikarya</taxon>
        <taxon>Ascomycota</taxon>
        <taxon>Pezizomycotina</taxon>
        <taxon>Pezizomycetes</taxon>
        <taxon>Pezizales</taxon>
        <taxon>Discinaceae</taxon>
        <taxon>Discina</taxon>
    </lineage>
</organism>
<gene>
    <name evidence="2" type="ORF">Q9L58_006329</name>
</gene>
<feature type="compositionally biased region" description="Low complexity" evidence="1">
    <location>
        <begin position="131"/>
        <end position="148"/>
    </location>
</feature>
<dbReference type="EMBL" id="JBBBZM010000086">
    <property type="protein sequence ID" value="KAL0634733.1"/>
    <property type="molecule type" value="Genomic_DNA"/>
</dbReference>
<feature type="region of interest" description="Disordered" evidence="1">
    <location>
        <begin position="49"/>
        <end position="105"/>
    </location>
</feature>
<dbReference type="Proteomes" id="UP001447188">
    <property type="component" value="Unassembled WGS sequence"/>
</dbReference>
<dbReference type="PANTHER" id="PTHR28265">
    <property type="entry name" value="MAINTENANCE OF TELOMERE CAPPING PROTEIN 1"/>
    <property type="match status" value="1"/>
</dbReference>
<dbReference type="PANTHER" id="PTHR28265:SF1">
    <property type="entry name" value="MAINTENANCE OF TELOMERE CAPPING PROTEIN 1"/>
    <property type="match status" value="1"/>
</dbReference>
<accession>A0ABR3GG00</accession>
<dbReference type="Pfam" id="PF10310">
    <property type="entry name" value="DUF5427"/>
    <property type="match status" value="1"/>
</dbReference>
<sequence length="489" mass="52573">MAQKADDDYLKLFEGIEEQSTAAKSDAGGATTQQSEQDILAELDYLTAERPKASVSRPHTPRLAPSPSTKGFERSRTPAGRTSGEGYGYGLPPTRRDSADVGVKRAERTSLDATPASLIPGKEIKPAPARESASFGSGGESSVAGAGAESAGGWGWGSIWSTATAAVKTAEGMVKEIQQSEDAKKWANQVKGNAEVLRAGDVRSRALPTFTNLLHSIAPPISSHEQLRIHITHDLENYPFVDNVVYGVFDRVMQQVEGGDLLVVQRGGGSKPRSQLDAGFSGGPWWKGMEKRNLNATSGLEEGVKLARAATEAYAQEFTAKNDTTSAPSKDNPTRKSNIFLAIQPTVYSQPAITISSAASENKEGQYEEENVVVFAIYLYDPLHDLSFATVSQALPAQWLDWLDASVPKDTPAGDWALPEVIRNMVDVGGIDPREWIVEWVEEAVGLAVGVVAQKYVARRMRVGEVVSQPVNEKEFVSGSGEEARTVGL</sequence>
<feature type="compositionally biased region" description="Basic and acidic residues" evidence="1">
    <location>
        <begin position="94"/>
        <end position="105"/>
    </location>
</feature>
<name>A0ABR3GG00_9PEZI</name>
<feature type="region of interest" description="Disordered" evidence="1">
    <location>
        <begin position="118"/>
        <end position="148"/>
    </location>
</feature>
<reference evidence="2 3" key="1">
    <citation type="submission" date="2024-02" db="EMBL/GenBank/DDBJ databases">
        <title>Discinaceae phylogenomics.</title>
        <authorList>
            <person name="Dirks A.C."/>
            <person name="James T.Y."/>
        </authorList>
    </citation>
    <scope>NUCLEOTIDE SEQUENCE [LARGE SCALE GENOMIC DNA]</scope>
    <source>
        <strain evidence="2 3">ACD0624</strain>
    </source>
</reference>
<comment type="caution">
    <text evidence="2">The sequence shown here is derived from an EMBL/GenBank/DDBJ whole genome shotgun (WGS) entry which is preliminary data.</text>
</comment>
<proteinExistence type="predicted"/>
<keyword evidence="3" id="KW-1185">Reference proteome</keyword>
<evidence type="ECO:0000256" key="1">
    <source>
        <dbReference type="SAM" id="MobiDB-lite"/>
    </source>
</evidence>
<protein>
    <recommendedName>
        <fullName evidence="4">Maintenance of telomere capping protein 1</fullName>
    </recommendedName>
</protein>
<dbReference type="InterPro" id="IPR018814">
    <property type="entry name" value="DUF5427"/>
</dbReference>
<evidence type="ECO:0000313" key="3">
    <source>
        <dbReference type="Proteomes" id="UP001447188"/>
    </source>
</evidence>
<evidence type="ECO:0000313" key="2">
    <source>
        <dbReference type="EMBL" id="KAL0634733.1"/>
    </source>
</evidence>